<evidence type="ECO:0000313" key="2">
    <source>
        <dbReference type="Proteomes" id="UP000029224"/>
    </source>
</evidence>
<proteinExistence type="predicted"/>
<dbReference type="EMBL" id="BBMT01000009">
    <property type="protein sequence ID" value="GAL36141.1"/>
    <property type="molecule type" value="Genomic_DNA"/>
</dbReference>
<accession>A0A090T885</accession>
<name>A0A090T885_9VIBR</name>
<evidence type="ECO:0000313" key="1">
    <source>
        <dbReference type="EMBL" id="GAL36141.1"/>
    </source>
</evidence>
<organism evidence="1 2">
    <name type="scientific">Vibrio maritimus</name>
    <dbReference type="NCBI Taxonomy" id="990268"/>
    <lineage>
        <taxon>Bacteria</taxon>
        <taxon>Pseudomonadati</taxon>
        <taxon>Pseudomonadota</taxon>
        <taxon>Gammaproteobacteria</taxon>
        <taxon>Vibrionales</taxon>
        <taxon>Vibrionaceae</taxon>
        <taxon>Vibrio</taxon>
    </lineage>
</organism>
<dbReference type="Proteomes" id="UP000029224">
    <property type="component" value="Unassembled WGS sequence"/>
</dbReference>
<comment type="caution">
    <text evidence="1">The sequence shown here is derived from an EMBL/GenBank/DDBJ whole genome shotgun (WGS) entry which is preliminary data.</text>
</comment>
<keyword evidence="2" id="KW-1185">Reference proteome</keyword>
<reference evidence="1 2" key="2">
    <citation type="submission" date="2014-09" db="EMBL/GenBank/DDBJ databases">
        <authorList>
            <consortium name="NBRP consortium"/>
            <person name="Sawabe T."/>
            <person name="Meirelles P."/>
            <person name="Nakanishi M."/>
            <person name="Sayaka M."/>
            <person name="Hattori M."/>
            <person name="Ohkuma M."/>
        </authorList>
    </citation>
    <scope>NUCLEOTIDE SEQUENCE [LARGE SCALE GENOMIC DNA]</scope>
    <source>
        <strain evidence="1 2">JCM 19240</strain>
    </source>
</reference>
<sequence length="45" mass="5450">MLAKKRNQAKHLNKTVAANRRRRMMANNKKKVIWRHRSFMQLLSS</sequence>
<gene>
    <name evidence="1" type="ORF">JCM19240_1583</name>
</gene>
<dbReference type="AlphaFoldDB" id="A0A090T885"/>
<reference evidence="1 2" key="1">
    <citation type="submission" date="2014-09" db="EMBL/GenBank/DDBJ databases">
        <title>Vibrio maritimus JCM 19240. (C210) whole genome shotgun sequence.</title>
        <authorList>
            <person name="Sawabe T."/>
            <person name="Meirelles P."/>
            <person name="Nakanishi M."/>
            <person name="Sayaka M."/>
            <person name="Hattori M."/>
            <person name="Ohkuma M."/>
        </authorList>
    </citation>
    <scope>NUCLEOTIDE SEQUENCE [LARGE SCALE GENOMIC DNA]</scope>
    <source>
        <strain evidence="1 2">JCM 19240</strain>
    </source>
</reference>
<protein>
    <submittedName>
        <fullName evidence="1">Uncharacterized protein</fullName>
    </submittedName>
</protein>